<keyword evidence="5" id="KW-0963">Cytoplasm</keyword>
<evidence type="ECO:0000256" key="10">
    <source>
        <dbReference type="ARBA" id="ARBA00023054"/>
    </source>
</evidence>
<dbReference type="STRING" id="37001.A0A1A9W7S4"/>
<feature type="domain" description="C3H1-type" evidence="14">
    <location>
        <begin position="165"/>
        <end position="202"/>
    </location>
</feature>
<feature type="region of interest" description="Disordered" evidence="13">
    <location>
        <begin position="32"/>
        <end position="70"/>
    </location>
</feature>
<comment type="subcellular location">
    <subcellularLocation>
        <location evidence="2">Cytoplasm</location>
    </subcellularLocation>
    <subcellularLocation>
        <location evidence="1">Nucleus</location>
    </subcellularLocation>
</comment>
<sequence>MPPKKAPVASKKTELKKKEKVIEDKTFGLKNKKGSKQQKYIQQVQKQVNSGGHHPKTEVNKRKEEKEKKLQEQRELAVIFKPIQSQKVEKGTDPKSVVCAFFKQGTCTKGDKCKFSHDLSVENKAEKRSIYVDMRDETEDDMQNWDDAKLKEVVDQKHGGEKRRPTTDIICKYFIEAVEKSKYGWFWECPNGEKCIYRHALPQGYVLKKDKKKDDKPSEISLVDLIEKERASLGSNTTRVTLETFLAWKKRKIQEKKDKLAAEEERKKSDFSKGKQFGISGREMFSFNPDLVDDGPIEDGDAAFDNYAREEDDGEDGVEFKELDLTALSLAAEEADGTGTVASETRLQKQTDAAAYAEAVEDENDESIASSSNSDTPACDAEPINKDLFLGLADELDDLDLDLDDDDDDDE</sequence>
<feature type="zinc finger region" description="C3H1-type" evidence="12">
    <location>
        <begin position="93"/>
        <end position="120"/>
    </location>
</feature>
<evidence type="ECO:0000313" key="16">
    <source>
        <dbReference type="Proteomes" id="UP000091820"/>
    </source>
</evidence>
<dbReference type="GO" id="GO:0008270">
    <property type="term" value="F:zinc ion binding"/>
    <property type="evidence" value="ECO:0007669"/>
    <property type="project" value="UniProtKB-KW"/>
</dbReference>
<keyword evidence="11" id="KW-0539">Nucleus</keyword>
<evidence type="ECO:0000256" key="5">
    <source>
        <dbReference type="ARBA" id="ARBA00022490"/>
    </source>
</evidence>
<evidence type="ECO:0000259" key="14">
    <source>
        <dbReference type="PROSITE" id="PS50103"/>
    </source>
</evidence>
<feature type="compositionally biased region" description="Polar residues" evidence="13">
    <location>
        <begin position="367"/>
        <end position="376"/>
    </location>
</feature>
<dbReference type="EnsemblMetazoa" id="GBRI009263-RA">
    <property type="protein sequence ID" value="GBRI009263-PA"/>
    <property type="gene ID" value="GBRI009263"/>
</dbReference>
<evidence type="ECO:0000256" key="4">
    <source>
        <dbReference type="ARBA" id="ARBA00015073"/>
    </source>
</evidence>
<comment type="similarity">
    <text evidence="3">Belongs to the ZC3H15/TMA46 family.</text>
</comment>
<keyword evidence="16" id="KW-1185">Reference proteome</keyword>
<evidence type="ECO:0000256" key="1">
    <source>
        <dbReference type="ARBA" id="ARBA00004123"/>
    </source>
</evidence>
<name>A0A1A9W7S4_9MUSC</name>
<reference evidence="16" key="1">
    <citation type="submission" date="2014-03" db="EMBL/GenBank/DDBJ databases">
        <authorList>
            <person name="Aksoy S."/>
            <person name="Warren W."/>
            <person name="Wilson R.K."/>
        </authorList>
    </citation>
    <scope>NUCLEOTIDE SEQUENCE [LARGE SCALE GENOMIC DNA]</scope>
    <source>
        <strain evidence="16">IAEA</strain>
    </source>
</reference>
<evidence type="ECO:0000256" key="9">
    <source>
        <dbReference type="ARBA" id="ARBA00022833"/>
    </source>
</evidence>
<dbReference type="InterPro" id="IPR032378">
    <property type="entry name" value="ZC3H15/TMA46_C"/>
</dbReference>
<keyword evidence="10" id="KW-0175">Coiled coil</keyword>
<dbReference type="SUPFAM" id="SSF90229">
    <property type="entry name" value="CCCH zinc finger"/>
    <property type="match status" value="1"/>
</dbReference>
<feature type="compositionally biased region" description="Basic and acidic residues" evidence="13">
    <location>
        <begin position="55"/>
        <end position="70"/>
    </location>
</feature>
<evidence type="ECO:0000256" key="13">
    <source>
        <dbReference type="SAM" id="MobiDB-lite"/>
    </source>
</evidence>
<accession>A0A1A9W7S4</accession>
<dbReference type="GO" id="GO:0003729">
    <property type="term" value="F:mRNA binding"/>
    <property type="evidence" value="ECO:0007669"/>
    <property type="project" value="TreeGrafter"/>
</dbReference>
<dbReference type="Pfam" id="PF00642">
    <property type="entry name" value="zf-CCCH"/>
    <property type="match status" value="1"/>
</dbReference>
<dbReference type="PANTHER" id="PTHR12681">
    <property type="entry name" value="ZINC FINGER-CONTAINING PROTEIN P48ZNF"/>
    <property type="match status" value="1"/>
</dbReference>
<dbReference type="GO" id="GO:0005634">
    <property type="term" value="C:nucleus"/>
    <property type="evidence" value="ECO:0007669"/>
    <property type="project" value="UniProtKB-SubCell"/>
</dbReference>
<dbReference type="AlphaFoldDB" id="A0A1A9W7S4"/>
<dbReference type="InterPro" id="IPR000571">
    <property type="entry name" value="Znf_CCCH"/>
</dbReference>
<keyword evidence="9 12" id="KW-0862">Zinc</keyword>
<dbReference type="Gene3D" id="6.20.400.10">
    <property type="match status" value="1"/>
</dbReference>
<keyword evidence="7" id="KW-0677">Repeat</keyword>
<evidence type="ECO:0000256" key="8">
    <source>
        <dbReference type="ARBA" id="ARBA00022771"/>
    </source>
</evidence>
<dbReference type="Pfam" id="PF16543">
    <property type="entry name" value="DFRP_C"/>
    <property type="match status" value="1"/>
</dbReference>
<feature type="zinc finger region" description="C3H1-type" evidence="12">
    <location>
        <begin position="165"/>
        <end position="202"/>
    </location>
</feature>
<dbReference type="SMART" id="SM00356">
    <property type="entry name" value="ZnF_C3H1"/>
    <property type="match status" value="2"/>
</dbReference>
<evidence type="ECO:0000256" key="12">
    <source>
        <dbReference type="PROSITE-ProRule" id="PRU00723"/>
    </source>
</evidence>
<dbReference type="Proteomes" id="UP000091820">
    <property type="component" value="Unassembled WGS sequence"/>
</dbReference>
<dbReference type="FunFam" id="4.10.1000.10:FF:000050">
    <property type="entry name" value="AGAP008634-PA"/>
    <property type="match status" value="1"/>
</dbReference>
<dbReference type="PANTHER" id="PTHR12681:SF0">
    <property type="entry name" value="ZINC FINGER CCCH DOMAIN-CONTAINING PROTEIN 15"/>
    <property type="match status" value="1"/>
</dbReference>
<protein>
    <recommendedName>
        <fullName evidence="4">Zinc finger CCCH domain-containing protein 15</fullName>
    </recommendedName>
</protein>
<reference evidence="15" key="2">
    <citation type="submission" date="2020-05" db="UniProtKB">
        <authorList>
            <consortium name="EnsemblMetazoa"/>
        </authorList>
    </citation>
    <scope>IDENTIFICATION</scope>
    <source>
        <strain evidence="15">IAEA</strain>
    </source>
</reference>
<feature type="domain" description="C3H1-type" evidence="14">
    <location>
        <begin position="93"/>
        <end position="120"/>
    </location>
</feature>
<dbReference type="InterPro" id="IPR036855">
    <property type="entry name" value="Znf_CCCH_sf"/>
</dbReference>
<keyword evidence="6 12" id="KW-0479">Metal-binding</keyword>
<evidence type="ECO:0000256" key="7">
    <source>
        <dbReference type="ARBA" id="ARBA00022737"/>
    </source>
</evidence>
<feature type="region of interest" description="Disordered" evidence="13">
    <location>
        <begin position="358"/>
        <end position="382"/>
    </location>
</feature>
<evidence type="ECO:0000256" key="3">
    <source>
        <dbReference type="ARBA" id="ARBA00010043"/>
    </source>
</evidence>
<organism evidence="15 16">
    <name type="scientific">Glossina brevipalpis</name>
    <dbReference type="NCBI Taxonomy" id="37001"/>
    <lineage>
        <taxon>Eukaryota</taxon>
        <taxon>Metazoa</taxon>
        <taxon>Ecdysozoa</taxon>
        <taxon>Arthropoda</taxon>
        <taxon>Hexapoda</taxon>
        <taxon>Insecta</taxon>
        <taxon>Pterygota</taxon>
        <taxon>Neoptera</taxon>
        <taxon>Endopterygota</taxon>
        <taxon>Diptera</taxon>
        <taxon>Brachycera</taxon>
        <taxon>Muscomorpha</taxon>
        <taxon>Hippoboscoidea</taxon>
        <taxon>Glossinidae</taxon>
        <taxon>Glossina</taxon>
    </lineage>
</organism>
<dbReference type="Gene3D" id="4.10.1000.10">
    <property type="entry name" value="Zinc finger, CCCH-type"/>
    <property type="match status" value="1"/>
</dbReference>
<evidence type="ECO:0000256" key="6">
    <source>
        <dbReference type="ARBA" id="ARBA00022723"/>
    </source>
</evidence>
<dbReference type="VEuPathDB" id="VectorBase:GBRI009263"/>
<evidence type="ECO:0000313" key="15">
    <source>
        <dbReference type="EnsemblMetazoa" id="GBRI009263-PA"/>
    </source>
</evidence>
<dbReference type="GO" id="GO:0002181">
    <property type="term" value="P:cytoplasmic translation"/>
    <property type="evidence" value="ECO:0007669"/>
    <property type="project" value="TreeGrafter"/>
</dbReference>
<proteinExistence type="inferred from homology"/>
<feature type="compositionally biased region" description="Low complexity" evidence="13">
    <location>
        <begin position="37"/>
        <end position="48"/>
    </location>
</feature>
<evidence type="ECO:0000256" key="11">
    <source>
        <dbReference type="ARBA" id="ARBA00023242"/>
    </source>
</evidence>
<dbReference type="PROSITE" id="PS50103">
    <property type="entry name" value="ZF_C3H1"/>
    <property type="match status" value="2"/>
</dbReference>
<evidence type="ECO:0000256" key="2">
    <source>
        <dbReference type="ARBA" id="ARBA00004496"/>
    </source>
</evidence>
<dbReference type="GO" id="GO:0005829">
    <property type="term" value="C:cytosol"/>
    <property type="evidence" value="ECO:0007669"/>
    <property type="project" value="TreeGrafter"/>
</dbReference>
<keyword evidence="8 12" id="KW-0863">Zinc-finger</keyword>